<comment type="caution">
    <text evidence="1">The sequence shown here is derived from an EMBL/GenBank/DDBJ whole genome shotgun (WGS) entry which is preliminary data.</text>
</comment>
<proteinExistence type="predicted"/>
<name>A0A086SU33_HAPC1</name>
<keyword evidence="2" id="KW-1185">Reference proteome</keyword>
<dbReference type="Proteomes" id="UP000029964">
    <property type="component" value="Unassembled WGS sequence"/>
</dbReference>
<dbReference type="HOGENOM" id="CLU_2120350_0_0_1"/>
<dbReference type="EMBL" id="JPKY01000182">
    <property type="protein sequence ID" value="KFH40615.1"/>
    <property type="molecule type" value="Genomic_DNA"/>
</dbReference>
<evidence type="ECO:0000313" key="2">
    <source>
        <dbReference type="Proteomes" id="UP000029964"/>
    </source>
</evidence>
<gene>
    <name evidence="1" type="ORF">ACRE_086900</name>
</gene>
<organism evidence="1 2">
    <name type="scientific">Hapsidospora chrysogenum (strain ATCC 11550 / CBS 779.69 / DSM 880 / IAM 14645 / JCM 23072 / IMI 49137)</name>
    <name type="common">Acremonium chrysogenum</name>
    <dbReference type="NCBI Taxonomy" id="857340"/>
    <lineage>
        <taxon>Eukaryota</taxon>
        <taxon>Fungi</taxon>
        <taxon>Dikarya</taxon>
        <taxon>Ascomycota</taxon>
        <taxon>Pezizomycotina</taxon>
        <taxon>Sordariomycetes</taxon>
        <taxon>Hypocreomycetidae</taxon>
        <taxon>Hypocreales</taxon>
        <taxon>Bionectriaceae</taxon>
        <taxon>Hapsidospora</taxon>
    </lineage>
</organism>
<protein>
    <submittedName>
        <fullName evidence="1">Uncharacterized protein</fullName>
    </submittedName>
</protein>
<dbReference type="OrthoDB" id="1606438at2759"/>
<dbReference type="AlphaFoldDB" id="A0A086SU33"/>
<sequence length="114" mass="12534">MPSLTSLAQELPAQAKVVADLLEKNGLSPPSFDNDTLELLPEDAQRPRWDLLATSHNFRQLATGAKLSGLGIAFGSLFTVLAEEPERARRFDSAMKHCVDDKDFSFPDASRAFD</sequence>
<reference evidence="2" key="1">
    <citation type="journal article" date="2014" name="Genome Announc.">
        <title>Genome sequence and annotation of Acremonium chrysogenum, producer of the beta-lactam antibiotic cephalosporin C.</title>
        <authorList>
            <person name="Terfehr D."/>
            <person name="Dahlmann T.A."/>
            <person name="Specht T."/>
            <person name="Zadra I."/>
            <person name="Kuernsteiner H."/>
            <person name="Kueck U."/>
        </authorList>
    </citation>
    <scope>NUCLEOTIDE SEQUENCE [LARGE SCALE GENOMIC DNA]</scope>
    <source>
        <strain evidence="2">ATCC 11550 / CBS 779.69 / DSM 880 / IAM 14645 / JCM 23072 / IMI 49137</strain>
    </source>
</reference>
<evidence type="ECO:0000313" key="1">
    <source>
        <dbReference type="EMBL" id="KFH40615.1"/>
    </source>
</evidence>
<accession>A0A086SU33</accession>